<sequence length="277" mass="31251">MQKKVRIAIPADLSASILFESDKTCCVCREPGKPIQIHHIDENPSNNAPDNLSVLCLICHNDTQVRGGFSKQLTETVVRQYRDDWLNRVKARRDSADELAVSMMSGNNHTYRTTKHYTEQSLRVPSNRDGLYDYIDSLPLVKKVLLSNSREGWDSGSTFSMVEANEAYIIGLQGILIGLLDYYQNKCFESQSPHEFLSDVISTRYQWHRLRLEPEGPNTGGTIVRTIQGAAVANDLEHMIVDLVIALIGYDDSYNYNDWHDEWLGQKRPVSSGATGA</sequence>
<keyword evidence="3" id="KW-1185">Reference proteome</keyword>
<dbReference type="CDD" id="cd00085">
    <property type="entry name" value="HNHc"/>
    <property type="match status" value="1"/>
</dbReference>
<dbReference type="Proteomes" id="UP000198968">
    <property type="component" value="Unassembled WGS sequence"/>
</dbReference>
<gene>
    <name evidence="2" type="ORF">SAMN05428971_0221</name>
</gene>
<feature type="domain" description="HNH nuclease" evidence="1">
    <location>
        <begin position="13"/>
        <end position="61"/>
    </location>
</feature>
<name>A0A1I4WJS7_9GAMM</name>
<accession>A0A1I4WJS7</accession>
<dbReference type="RefSeq" id="WP_090958930.1">
    <property type="nucleotide sequence ID" value="NZ_FOVG01000001.1"/>
</dbReference>
<reference evidence="3" key="1">
    <citation type="submission" date="2016-10" db="EMBL/GenBank/DDBJ databases">
        <authorList>
            <person name="Varghese N."/>
            <person name="Submissions S."/>
        </authorList>
    </citation>
    <scope>NUCLEOTIDE SEQUENCE [LARGE SCALE GENOMIC DNA]</scope>
    <source>
        <strain evidence="3">OV426</strain>
    </source>
</reference>
<evidence type="ECO:0000259" key="1">
    <source>
        <dbReference type="SMART" id="SM00507"/>
    </source>
</evidence>
<proteinExistence type="predicted"/>
<dbReference type="SMART" id="SM00507">
    <property type="entry name" value="HNHc"/>
    <property type="match status" value="1"/>
</dbReference>
<evidence type="ECO:0000313" key="2">
    <source>
        <dbReference type="EMBL" id="SFN14051.1"/>
    </source>
</evidence>
<dbReference type="EMBL" id="FOVG01000001">
    <property type="protein sequence ID" value="SFN14051.1"/>
    <property type="molecule type" value="Genomic_DNA"/>
</dbReference>
<dbReference type="InterPro" id="IPR003615">
    <property type="entry name" value="HNH_nuc"/>
</dbReference>
<dbReference type="OrthoDB" id="9802640at2"/>
<evidence type="ECO:0000313" key="3">
    <source>
        <dbReference type="Proteomes" id="UP000198968"/>
    </source>
</evidence>
<organism evidence="2 3">
    <name type="scientific">Candidatus Pantoea varia</name>
    <dbReference type="NCBI Taxonomy" id="1881036"/>
    <lineage>
        <taxon>Bacteria</taxon>
        <taxon>Pseudomonadati</taxon>
        <taxon>Pseudomonadota</taxon>
        <taxon>Gammaproteobacteria</taxon>
        <taxon>Enterobacterales</taxon>
        <taxon>Erwiniaceae</taxon>
        <taxon>Pantoea</taxon>
    </lineage>
</organism>
<dbReference type="AlphaFoldDB" id="A0A1I4WJS7"/>
<protein>
    <recommendedName>
        <fullName evidence="1">HNH nuclease domain-containing protein</fullName>
    </recommendedName>
</protein>